<name>A0AAW9RWU1_9HYPH</name>
<dbReference type="SUPFAM" id="SSF53335">
    <property type="entry name" value="S-adenosyl-L-methionine-dependent methyltransferases"/>
    <property type="match status" value="1"/>
</dbReference>
<reference evidence="2 3" key="1">
    <citation type="submission" date="2024-02" db="EMBL/GenBank/DDBJ databases">
        <title>Genome analysis and characterization of Microbaculum marinisediminis sp. nov., isolated from marine sediment.</title>
        <authorList>
            <person name="Du Z.-J."/>
            <person name="Ye Y.-Q."/>
            <person name="Zhang Z.-R."/>
            <person name="Yuan S.-M."/>
            <person name="Zhang X.-Y."/>
        </authorList>
    </citation>
    <scope>NUCLEOTIDE SEQUENCE [LARGE SCALE GENOMIC DNA]</scope>
    <source>
        <strain evidence="2 3">SDUM1044001</strain>
    </source>
</reference>
<dbReference type="GO" id="GO:0008171">
    <property type="term" value="F:O-methyltransferase activity"/>
    <property type="evidence" value="ECO:0007669"/>
    <property type="project" value="TreeGrafter"/>
</dbReference>
<dbReference type="Proteomes" id="UP001378188">
    <property type="component" value="Unassembled WGS sequence"/>
</dbReference>
<organism evidence="2 3">
    <name type="scientific">Microbaculum marinum</name>
    <dbReference type="NCBI Taxonomy" id="1764581"/>
    <lineage>
        <taxon>Bacteria</taxon>
        <taxon>Pseudomonadati</taxon>
        <taxon>Pseudomonadota</taxon>
        <taxon>Alphaproteobacteria</taxon>
        <taxon>Hyphomicrobiales</taxon>
        <taxon>Tepidamorphaceae</taxon>
        <taxon>Microbaculum</taxon>
    </lineage>
</organism>
<dbReference type="InterPro" id="IPR029063">
    <property type="entry name" value="SAM-dependent_MTases_sf"/>
</dbReference>
<dbReference type="NCBIfam" id="TIGR01444">
    <property type="entry name" value="fkbM_fam"/>
    <property type="match status" value="1"/>
</dbReference>
<proteinExistence type="predicted"/>
<accession>A0AAW9RWU1</accession>
<evidence type="ECO:0000313" key="2">
    <source>
        <dbReference type="EMBL" id="MEJ8572066.1"/>
    </source>
</evidence>
<sequence length="268" mass="29707">MHAGSKDIQEGVAELNRIFDDPATRDKPLKEREPITKILEETLYEIIDIADPGIFVEVGAFEGSFSKQMKAKYPDRPVIALEANPRVYAHFFEDLNAADVSYHNLAASSSNGPMKMYIPTVIAGKEMPKIGRMGSLLQVGLRDSETTEVMVSAVTLDQFLAGKDLKGGCFWIDVEGALDQVLAGARNALKDAAIVYAEIEIAPVWKEQALSQSVIDTLATIGLELAARDCQKWFQYNALFLNKSLQEDPRVQDLLTRFYENGLSIFKS</sequence>
<dbReference type="Gene3D" id="3.40.50.150">
    <property type="entry name" value="Vaccinia Virus protein VP39"/>
    <property type="match status" value="1"/>
</dbReference>
<dbReference type="InterPro" id="IPR053188">
    <property type="entry name" value="FkbM_Methyltransferase"/>
</dbReference>
<evidence type="ECO:0000313" key="3">
    <source>
        <dbReference type="Proteomes" id="UP001378188"/>
    </source>
</evidence>
<dbReference type="EMBL" id="JAZHOF010000004">
    <property type="protein sequence ID" value="MEJ8572066.1"/>
    <property type="molecule type" value="Genomic_DNA"/>
</dbReference>
<keyword evidence="3" id="KW-1185">Reference proteome</keyword>
<dbReference type="PANTHER" id="PTHR36973">
    <property type="entry name" value="SLL1456 PROTEIN-RELATED"/>
    <property type="match status" value="1"/>
</dbReference>
<protein>
    <submittedName>
        <fullName evidence="2">FkbM family methyltransferase</fullName>
    </submittedName>
</protein>
<feature type="domain" description="Methyltransferase FkbM" evidence="1">
    <location>
        <begin position="58"/>
        <end position="212"/>
    </location>
</feature>
<keyword evidence="2" id="KW-0808">Transferase</keyword>
<dbReference type="AlphaFoldDB" id="A0AAW9RWU1"/>
<gene>
    <name evidence="2" type="ORF">V3328_11315</name>
</gene>
<dbReference type="PANTHER" id="PTHR36973:SF4">
    <property type="entry name" value="NODULATION PROTEIN"/>
    <property type="match status" value="1"/>
</dbReference>
<comment type="caution">
    <text evidence="2">The sequence shown here is derived from an EMBL/GenBank/DDBJ whole genome shotgun (WGS) entry which is preliminary data.</text>
</comment>
<dbReference type="Pfam" id="PF05050">
    <property type="entry name" value="Methyltransf_21"/>
    <property type="match status" value="1"/>
</dbReference>
<dbReference type="RefSeq" id="WP_340329764.1">
    <property type="nucleotide sequence ID" value="NZ_JAZHOF010000004.1"/>
</dbReference>
<evidence type="ECO:0000259" key="1">
    <source>
        <dbReference type="Pfam" id="PF05050"/>
    </source>
</evidence>
<dbReference type="InterPro" id="IPR006342">
    <property type="entry name" value="FkbM_mtfrase"/>
</dbReference>
<dbReference type="GO" id="GO:0032259">
    <property type="term" value="P:methylation"/>
    <property type="evidence" value="ECO:0007669"/>
    <property type="project" value="UniProtKB-KW"/>
</dbReference>
<keyword evidence="2" id="KW-0489">Methyltransferase</keyword>